<feature type="compositionally biased region" description="Gly residues" evidence="1">
    <location>
        <begin position="29"/>
        <end position="41"/>
    </location>
</feature>
<gene>
    <name evidence="2" type="ORF">NCTC10994_00186</name>
</gene>
<dbReference type="EMBL" id="LS483468">
    <property type="protein sequence ID" value="SQI28442.1"/>
    <property type="molecule type" value="Genomic_DNA"/>
</dbReference>
<organism evidence="2 3">
    <name type="scientific">Rhodococcus coprophilus</name>
    <dbReference type="NCBI Taxonomy" id="38310"/>
    <lineage>
        <taxon>Bacteria</taxon>
        <taxon>Bacillati</taxon>
        <taxon>Actinomycetota</taxon>
        <taxon>Actinomycetes</taxon>
        <taxon>Mycobacteriales</taxon>
        <taxon>Nocardiaceae</taxon>
        <taxon>Rhodococcus</taxon>
    </lineage>
</organism>
<feature type="compositionally biased region" description="Basic and acidic residues" evidence="1">
    <location>
        <begin position="19"/>
        <end position="28"/>
    </location>
</feature>
<proteinExistence type="predicted"/>
<keyword evidence="3" id="KW-1185">Reference proteome</keyword>
<dbReference type="RefSeq" id="WP_169848821.1">
    <property type="nucleotide sequence ID" value="NZ_JAFBBL010000001.1"/>
</dbReference>
<accession>A0A2X4U2G5</accession>
<name>A0A2X4U2G5_9NOCA</name>
<evidence type="ECO:0000256" key="1">
    <source>
        <dbReference type="SAM" id="MobiDB-lite"/>
    </source>
</evidence>
<feature type="compositionally biased region" description="Basic and acidic residues" evidence="1">
    <location>
        <begin position="1"/>
        <end position="11"/>
    </location>
</feature>
<sequence length="57" mass="6025">MTAEKKTRSDDRDEANDADGSHAREPKGGRPGPADEGGTGGMATRENAPEIAEDRKD</sequence>
<dbReference type="AlphaFoldDB" id="A0A2X4U2G5"/>
<dbReference type="STRING" id="1219011.GCA_001895045_00967"/>
<protein>
    <submittedName>
        <fullName evidence="2">Uncharacterized protein</fullName>
    </submittedName>
</protein>
<dbReference type="Proteomes" id="UP000249091">
    <property type="component" value="Chromosome 1"/>
</dbReference>
<reference evidence="2 3" key="1">
    <citation type="submission" date="2018-06" db="EMBL/GenBank/DDBJ databases">
        <authorList>
            <consortium name="Pathogen Informatics"/>
            <person name="Doyle S."/>
        </authorList>
    </citation>
    <scope>NUCLEOTIDE SEQUENCE [LARGE SCALE GENOMIC DNA]</scope>
    <source>
        <strain evidence="2 3">NCTC10994</strain>
    </source>
</reference>
<feature type="region of interest" description="Disordered" evidence="1">
    <location>
        <begin position="1"/>
        <end position="57"/>
    </location>
</feature>
<evidence type="ECO:0000313" key="2">
    <source>
        <dbReference type="EMBL" id="SQI28442.1"/>
    </source>
</evidence>
<evidence type="ECO:0000313" key="3">
    <source>
        <dbReference type="Proteomes" id="UP000249091"/>
    </source>
</evidence>
<dbReference type="KEGG" id="rcr:NCTC10994_00186"/>